<keyword evidence="3" id="KW-0443">Lipid metabolism</keyword>
<dbReference type="eggNOG" id="COG4188">
    <property type="taxonomic scope" value="Bacteria"/>
</dbReference>
<dbReference type="OrthoDB" id="192696at2"/>
<sequence>MKKLCILWLLFSSLATAAPWQVASRLQTFHHGDRQLVTRIYYPTHASGQPQSIEHSQIFNGINALPDAPPAIGHFPLVILSHGSGGNHGNQAWLAQALVRQGVIVAAANHPGSTTGNSVPAQSVLLWQQTQDISALLDAMLNDSTWQPRVNTQAIGVMGHSKGGYSAIATIGGQVVLQDFIAGCQRQPQSPNCQFYQEVKLTNVPAAAFNANYTDTRFQFAVALDPGMVPYLTPASLRQLNAPLLIVAAQHYMPGNADNGLGSSALAAYHGQHPITAVTLPGTNHFDFLPLCSSTALAILAQEDETVICASTATQRERAHQQTIKTILAFIQPWLSTQSGNQ</sequence>
<dbReference type="SUPFAM" id="SSF53474">
    <property type="entry name" value="alpha/beta-Hydrolases"/>
    <property type="match status" value="1"/>
</dbReference>
<dbReference type="GO" id="GO:0016042">
    <property type="term" value="P:lipid catabolic process"/>
    <property type="evidence" value="ECO:0007669"/>
    <property type="project" value="UniProtKB-KW"/>
</dbReference>
<dbReference type="KEGG" id="sfo:Z042_05620"/>
<dbReference type="Pfam" id="PF03403">
    <property type="entry name" value="PAF-AH_p_II"/>
    <property type="match status" value="1"/>
</dbReference>
<evidence type="ECO:0000313" key="5">
    <source>
        <dbReference type="EMBL" id="AHG19147.1"/>
    </source>
</evidence>
<accession>W0LA46</accession>
<evidence type="ECO:0000256" key="4">
    <source>
        <dbReference type="SAM" id="SignalP"/>
    </source>
</evidence>
<dbReference type="InterPro" id="IPR016986">
    <property type="entry name" value="UCP031982_abhydr"/>
</dbReference>
<dbReference type="PANTHER" id="PTHR10272:SF0">
    <property type="entry name" value="PLATELET-ACTIVATING FACTOR ACETYLHYDROLASE"/>
    <property type="match status" value="1"/>
</dbReference>
<name>W0LA46_9GAMM</name>
<keyword evidence="1 5" id="KW-0378">Hydrolase</keyword>
<dbReference type="PATRIC" id="fig|1441930.4.peg.1122"/>
<evidence type="ECO:0000313" key="6">
    <source>
        <dbReference type="Proteomes" id="UP000019030"/>
    </source>
</evidence>
<dbReference type="PANTHER" id="PTHR10272">
    <property type="entry name" value="PLATELET-ACTIVATING FACTOR ACETYLHYDROLASE"/>
    <property type="match status" value="1"/>
</dbReference>
<dbReference type="Proteomes" id="UP000019030">
    <property type="component" value="Chromosome"/>
</dbReference>
<organism evidence="5 6">
    <name type="scientific">Chania multitudinisentens RB-25</name>
    <dbReference type="NCBI Taxonomy" id="1441930"/>
    <lineage>
        <taxon>Bacteria</taxon>
        <taxon>Pseudomonadati</taxon>
        <taxon>Pseudomonadota</taxon>
        <taxon>Gammaproteobacteria</taxon>
        <taxon>Enterobacterales</taxon>
        <taxon>Yersiniaceae</taxon>
        <taxon>Chania</taxon>
    </lineage>
</organism>
<dbReference type="PIRSF" id="PIRSF031982">
    <property type="entry name" value="UCP031982_abhydr"/>
    <property type="match status" value="1"/>
</dbReference>
<keyword evidence="4" id="KW-0732">Signal</keyword>
<protein>
    <submittedName>
        <fullName evidence="5">Dienelactone hydrolase</fullName>
    </submittedName>
</protein>
<feature type="chain" id="PRO_5004792161" evidence="4">
    <location>
        <begin position="18"/>
        <end position="342"/>
    </location>
</feature>
<evidence type="ECO:0000256" key="2">
    <source>
        <dbReference type="ARBA" id="ARBA00022963"/>
    </source>
</evidence>
<feature type="signal peptide" evidence="4">
    <location>
        <begin position="1"/>
        <end position="17"/>
    </location>
</feature>
<keyword evidence="2" id="KW-0442">Lipid degradation</keyword>
<dbReference type="HOGENOM" id="CLU_045366_1_1_6"/>
<dbReference type="InterPro" id="IPR029058">
    <property type="entry name" value="AB_hydrolase_fold"/>
</dbReference>
<dbReference type="RefSeq" id="WP_024912241.1">
    <property type="nucleotide sequence ID" value="NZ_CP007044.2"/>
</dbReference>
<proteinExistence type="predicted"/>
<evidence type="ECO:0000256" key="1">
    <source>
        <dbReference type="ARBA" id="ARBA00022801"/>
    </source>
</evidence>
<dbReference type="AlphaFoldDB" id="W0LA46"/>
<dbReference type="GO" id="GO:0003847">
    <property type="term" value="F:1-alkyl-2-acetylglycerophosphocholine esterase activity"/>
    <property type="evidence" value="ECO:0007669"/>
    <property type="project" value="TreeGrafter"/>
</dbReference>
<reference evidence="5 6" key="2">
    <citation type="submission" date="2015-03" db="EMBL/GenBank/DDBJ databases">
        <authorList>
            <person name="Chan K.-G."/>
        </authorList>
    </citation>
    <scope>NUCLEOTIDE SEQUENCE [LARGE SCALE GENOMIC DNA]</scope>
    <source>
        <strain evidence="5 6">RB-25</strain>
    </source>
</reference>
<dbReference type="Gene3D" id="3.40.50.1820">
    <property type="entry name" value="alpha/beta hydrolase"/>
    <property type="match status" value="1"/>
</dbReference>
<dbReference type="EMBL" id="CP007044">
    <property type="protein sequence ID" value="AHG19147.1"/>
    <property type="molecule type" value="Genomic_DNA"/>
</dbReference>
<keyword evidence="6" id="KW-1185">Reference proteome</keyword>
<reference evidence="5 6" key="1">
    <citation type="submission" date="2014-01" db="EMBL/GenBank/DDBJ databases">
        <title>Isolation of Serratia multitudinisentens RB-25 from Ex-Landfill site.</title>
        <authorList>
            <person name="Robson E.H.J."/>
        </authorList>
    </citation>
    <scope>NUCLEOTIDE SEQUENCE [LARGE SCALE GENOMIC DNA]</scope>
    <source>
        <strain evidence="5 6">RB-25</strain>
    </source>
</reference>
<gene>
    <name evidence="5" type="ORF">Z042_05620</name>
</gene>
<evidence type="ECO:0000256" key="3">
    <source>
        <dbReference type="ARBA" id="ARBA00023098"/>
    </source>
</evidence>